<dbReference type="InterPro" id="IPR036873">
    <property type="entry name" value="Rhodanese-like_dom_sf"/>
</dbReference>
<gene>
    <name evidence="13" type="ORF">Vbra_18257</name>
</gene>
<dbReference type="SMART" id="SM00450">
    <property type="entry name" value="RHOD"/>
    <property type="match status" value="1"/>
</dbReference>
<keyword evidence="3" id="KW-0813">Transport</keyword>
<dbReference type="AlphaFoldDB" id="A0A0G4GLK0"/>
<keyword evidence="5" id="KW-0970">Cilium biogenesis/degradation</keyword>
<keyword evidence="14" id="KW-1185">Reference proteome</keyword>
<accession>A0A0G4GLK0</accession>
<keyword evidence="7" id="KW-0969">Cilium</keyword>
<dbReference type="Proteomes" id="UP000041254">
    <property type="component" value="Unassembled WGS sequence"/>
</dbReference>
<evidence type="ECO:0000256" key="8">
    <source>
        <dbReference type="ARBA" id="ARBA00023212"/>
    </source>
</evidence>
<dbReference type="PROSITE" id="PS50206">
    <property type="entry name" value="RHODANESE_3"/>
    <property type="match status" value="1"/>
</dbReference>
<evidence type="ECO:0000256" key="1">
    <source>
        <dbReference type="ARBA" id="ARBA00004120"/>
    </source>
</evidence>
<evidence type="ECO:0000256" key="4">
    <source>
        <dbReference type="ARBA" id="ARBA00022490"/>
    </source>
</evidence>
<keyword evidence="8" id="KW-0206">Cytoskeleton</keyword>
<name>A0A0G4GLK0_VITBC</name>
<evidence type="ECO:0000256" key="10">
    <source>
        <dbReference type="ARBA" id="ARBA00038465"/>
    </source>
</evidence>
<evidence type="ECO:0000259" key="12">
    <source>
        <dbReference type="PROSITE" id="PS50206"/>
    </source>
</evidence>
<protein>
    <recommendedName>
        <fullName evidence="12">Rhodanese domain-containing protein</fullName>
    </recommendedName>
</protein>
<dbReference type="SUPFAM" id="SSF52821">
    <property type="entry name" value="Rhodanese/Cell cycle control phosphatase"/>
    <property type="match status" value="1"/>
</dbReference>
<dbReference type="PANTHER" id="PTHR44390:SF1">
    <property type="entry name" value="CENTROSOMAL PROTEIN OF 41 KDA"/>
    <property type="match status" value="1"/>
</dbReference>
<dbReference type="GO" id="GO:0005813">
    <property type="term" value="C:centrosome"/>
    <property type="evidence" value="ECO:0007669"/>
    <property type="project" value="UniProtKB-SubCell"/>
</dbReference>
<feature type="region of interest" description="Disordered" evidence="11">
    <location>
        <begin position="1"/>
        <end position="34"/>
    </location>
</feature>
<feature type="region of interest" description="Disordered" evidence="11">
    <location>
        <begin position="219"/>
        <end position="239"/>
    </location>
</feature>
<comment type="similarity">
    <text evidence="10">Belongs to the CEP41 family.</text>
</comment>
<dbReference type="GO" id="GO:0036064">
    <property type="term" value="C:ciliary basal body"/>
    <property type="evidence" value="ECO:0007669"/>
    <property type="project" value="TreeGrafter"/>
</dbReference>
<keyword evidence="4" id="KW-0963">Cytoplasm</keyword>
<evidence type="ECO:0000256" key="7">
    <source>
        <dbReference type="ARBA" id="ARBA00023069"/>
    </source>
</evidence>
<dbReference type="VEuPathDB" id="CryptoDB:Vbra_18257"/>
<dbReference type="STRING" id="1169540.A0A0G4GLK0"/>
<dbReference type="Gene3D" id="3.40.250.10">
    <property type="entry name" value="Rhodanese-like domain"/>
    <property type="match status" value="1"/>
</dbReference>
<dbReference type="InterPro" id="IPR051889">
    <property type="entry name" value="CEP41"/>
</dbReference>
<dbReference type="PANTHER" id="PTHR44390">
    <property type="entry name" value="CENTROSOMAL PROTEIN OF 41 KDA"/>
    <property type="match status" value="1"/>
</dbReference>
<dbReference type="GO" id="GO:0060271">
    <property type="term" value="P:cilium assembly"/>
    <property type="evidence" value="ECO:0007669"/>
    <property type="project" value="TreeGrafter"/>
</dbReference>
<feature type="domain" description="Rhodanese" evidence="12">
    <location>
        <begin position="114"/>
        <end position="210"/>
    </location>
</feature>
<dbReference type="InterPro" id="IPR001763">
    <property type="entry name" value="Rhodanese-like_dom"/>
</dbReference>
<proteinExistence type="inferred from homology"/>
<evidence type="ECO:0000256" key="11">
    <source>
        <dbReference type="SAM" id="MobiDB-lite"/>
    </source>
</evidence>
<evidence type="ECO:0000256" key="9">
    <source>
        <dbReference type="ARBA" id="ARBA00023273"/>
    </source>
</evidence>
<dbReference type="OMA" id="RIKCSTI"/>
<dbReference type="CDD" id="cd00158">
    <property type="entry name" value="RHOD"/>
    <property type="match status" value="1"/>
</dbReference>
<dbReference type="OrthoDB" id="70250at2759"/>
<evidence type="ECO:0000256" key="6">
    <source>
        <dbReference type="ARBA" id="ARBA00022927"/>
    </source>
</evidence>
<dbReference type="EMBL" id="CDMY01000708">
    <property type="protein sequence ID" value="CEM30993.1"/>
    <property type="molecule type" value="Genomic_DNA"/>
</dbReference>
<dbReference type="Pfam" id="PF00581">
    <property type="entry name" value="Rhodanese"/>
    <property type="match status" value="1"/>
</dbReference>
<organism evidence="13 14">
    <name type="scientific">Vitrella brassicaformis (strain CCMP3155)</name>
    <dbReference type="NCBI Taxonomy" id="1169540"/>
    <lineage>
        <taxon>Eukaryota</taxon>
        <taxon>Sar</taxon>
        <taxon>Alveolata</taxon>
        <taxon>Colpodellida</taxon>
        <taxon>Vitrellaceae</taxon>
        <taxon>Vitrella</taxon>
    </lineage>
</organism>
<evidence type="ECO:0000256" key="2">
    <source>
        <dbReference type="ARBA" id="ARBA00004300"/>
    </source>
</evidence>
<evidence type="ECO:0000256" key="3">
    <source>
        <dbReference type="ARBA" id="ARBA00022448"/>
    </source>
</evidence>
<keyword evidence="6" id="KW-0653">Protein transport</keyword>
<evidence type="ECO:0000313" key="13">
    <source>
        <dbReference type="EMBL" id="CEM30993.1"/>
    </source>
</evidence>
<comment type="subcellular location">
    <subcellularLocation>
        <location evidence="1">Cytoplasm</location>
        <location evidence="1">Cytoskeleton</location>
        <location evidence="1">Cilium basal body</location>
    </subcellularLocation>
    <subcellularLocation>
        <location evidence="2">Cytoplasm</location>
        <location evidence="2">Cytoskeleton</location>
        <location evidence="2">Microtubule organizing center</location>
        <location evidence="2">Centrosome</location>
    </subcellularLocation>
</comment>
<dbReference type="InParanoid" id="A0A0G4GLK0"/>
<sequence length="239" mass="25524">MAFSRSGTSELKKVPPPPSKYDAVPAKVDSHNPKAKVPVVPNAVLAKRRNELFSRIQPSAVHRLISSQDQRATPESIYAQVQGVARASSTATAATEATTVTSTVDRTDSGMQARHESTLILDMRGSEEHAKGHIIGAVSFPSTRISQDKFTADLIRFKGAPEGKRIICYHSDDKSSAPHATLLVEKGWSNVSIISGGIEEVARLFPSCIEGIVDVPSRPPTAASTVSGATRASKATKLR</sequence>
<keyword evidence="9" id="KW-0966">Cell projection</keyword>
<dbReference type="GO" id="GO:0015031">
    <property type="term" value="P:protein transport"/>
    <property type="evidence" value="ECO:0007669"/>
    <property type="project" value="UniProtKB-KW"/>
</dbReference>
<evidence type="ECO:0000313" key="14">
    <source>
        <dbReference type="Proteomes" id="UP000041254"/>
    </source>
</evidence>
<reference evidence="13 14" key="1">
    <citation type="submission" date="2014-11" db="EMBL/GenBank/DDBJ databases">
        <authorList>
            <person name="Zhu J."/>
            <person name="Qi W."/>
            <person name="Song R."/>
        </authorList>
    </citation>
    <scope>NUCLEOTIDE SEQUENCE [LARGE SCALE GENOMIC DNA]</scope>
</reference>
<evidence type="ECO:0000256" key="5">
    <source>
        <dbReference type="ARBA" id="ARBA00022794"/>
    </source>
</evidence>